<evidence type="ECO:0000256" key="3">
    <source>
        <dbReference type="PROSITE-ProRule" id="PRU00176"/>
    </source>
</evidence>
<dbReference type="SUPFAM" id="SSF54928">
    <property type="entry name" value="RNA-binding domain, RBD"/>
    <property type="match status" value="2"/>
</dbReference>
<dbReference type="Pfam" id="PF00076">
    <property type="entry name" value="RRM_1"/>
    <property type="match status" value="2"/>
</dbReference>
<keyword evidence="1" id="KW-0677">Repeat</keyword>
<organism evidence="6 7">
    <name type="scientific">Punica granatum</name>
    <name type="common">Pomegranate</name>
    <dbReference type="NCBI Taxonomy" id="22663"/>
    <lineage>
        <taxon>Eukaryota</taxon>
        <taxon>Viridiplantae</taxon>
        <taxon>Streptophyta</taxon>
        <taxon>Embryophyta</taxon>
        <taxon>Tracheophyta</taxon>
        <taxon>Spermatophyta</taxon>
        <taxon>Magnoliopsida</taxon>
        <taxon>eudicotyledons</taxon>
        <taxon>Gunneridae</taxon>
        <taxon>Pentapetalae</taxon>
        <taxon>rosids</taxon>
        <taxon>malvids</taxon>
        <taxon>Myrtales</taxon>
        <taxon>Lythraceae</taxon>
        <taxon>Punica</taxon>
    </lineage>
</organism>
<dbReference type="GO" id="GO:0003729">
    <property type="term" value="F:mRNA binding"/>
    <property type="evidence" value="ECO:0007669"/>
    <property type="project" value="TreeGrafter"/>
</dbReference>
<keyword evidence="2 3" id="KW-0694">RNA-binding</keyword>
<feature type="domain" description="RRM" evidence="5">
    <location>
        <begin position="110"/>
        <end position="187"/>
    </location>
</feature>
<dbReference type="PANTHER" id="PTHR48032:SF1">
    <property type="entry name" value="RNA-BINDING (RRM_RBD_RNP MOTIFS) FAMILY PROTEIN"/>
    <property type="match status" value="1"/>
</dbReference>
<dbReference type="AlphaFoldDB" id="A0A218XLT0"/>
<feature type="region of interest" description="Disordered" evidence="4">
    <location>
        <begin position="74"/>
        <end position="109"/>
    </location>
</feature>
<accession>A0A218XLT0</accession>
<dbReference type="FunFam" id="3.30.70.330:FF:000102">
    <property type="entry name" value="Heterogeneous nuclear ribonucleoprotein 1"/>
    <property type="match status" value="1"/>
</dbReference>
<evidence type="ECO:0000256" key="4">
    <source>
        <dbReference type="SAM" id="MobiDB-lite"/>
    </source>
</evidence>
<dbReference type="InterPro" id="IPR012677">
    <property type="entry name" value="Nucleotide-bd_a/b_plait_sf"/>
</dbReference>
<dbReference type="InterPro" id="IPR000504">
    <property type="entry name" value="RRM_dom"/>
</dbReference>
<comment type="caution">
    <text evidence="6">The sequence shown here is derived from an EMBL/GenBank/DDBJ whole genome shotgun (WGS) entry which is preliminary data.</text>
</comment>
<sequence>METGKLFIGGISWDTNEDRLREYFESFGEVIEAVIMKDRATGRARGFGFVVFADPSVAERVVLEKHVIDGRTVEAKKAVPRDDQSTPSRNGISSSSSNHGSPGPGPIRTRKIFVGGLASNVTEGEFKRYFDRFGTITDVVVMYDHNTQRPRGFGFITYDSEEAVDRVLQKSFHELNGKMVEVKRAIPKELSPGPTRGQLGGGSTGYNNNNLGRFSIGFLNLNGFGQGYGPSSVVGCGVRAIGRAGVPQPGPTLGLGPSVDQVSNPVHGINGNFSSSLGYGQGIMNPSNNWTLNRYNGSYMGNSGRMGSMLSPTNQSLWGTEGLNPTSIRETGTGSSPGFGCFGNGSSIWSSSNQGGGAISVPNIDNIRFSSADNSFAPGAGIFRRNKSTGFSPERNSYDGPYKDLYENSSVFGDSTWKSSPPSDLVGSSPFSFGLSTAASDVRNVNSAGYVGGYGVVNKQSSRDNGAISSASDAEF</sequence>
<evidence type="ECO:0000256" key="2">
    <source>
        <dbReference type="ARBA" id="ARBA00022884"/>
    </source>
</evidence>
<dbReference type="CDD" id="cd12330">
    <property type="entry name" value="RRM2_Hrp1p"/>
    <property type="match status" value="1"/>
</dbReference>
<evidence type="ECO:0000259" key="5">
    <source>
        <dbReference type="PROSITE" id="PS50102"/>
    </source>
</evidence>
<dbReference type="SMART" id="SM00360">
    <property type="entry name" value="RRM"/>
    <property type="match status" value="2"/>
</dbReference>
<evidence type="ECO:0000313" key="7">
    <source>
        <dbReference type="Proteomes" id="UP000197138"/>
    </source>
</evidence>
<feature type="compositionally biased region" description="Low complexity" evidence="4">
    <location>
        <begin position="85"/>
        <end position="101"/>
    </location>
</feature>
<evidence type="ECO:0000256" key="1">
    <source>
        <dbReference type="ARBA" id="ARBA00022737"/>
    </source>
</evidence>
<dbReference type="PANTHER" id="PTHR48032">
    <property type="entry name" value="RNA-BINDING PROTEIN MUSASHI HOMOLOG RBP6"/>
    <property type="match status" value="1"/>
</dbReference>
<dbReference type="GO" id="GO:0006417">
    <property type="term" value="P:regulation of translation"/>
    <property type="evidence" value="ECO:0007669"/>
    <property type="project" value="TreeGrafter"/>
</dbReference>
<feature type="domain" description="RRM" evidence="5">
    <location>
        <begin position="4"/>
        <end position="80"/>
    </location>
</feature>
<proteinExistence type="predicted"/>
<dbReference type="Gene3D" id="3.30.70.330">
    <property type="match status" value="2"/>
</dbReference>
<name>A0A218XLT0_PUNGR</name>
<feature type="compositionally biased region" description="Basic and acidic residues" evidence="4">
    <location>
        <begin position="74"/>
        <end position="84"/>
    </location>
</feature>
<dbReference type="InterPro" id="IPR035979">
    <property type="entry name" value="RBD_domain_sf"/>
</dbReference>
<reference evidence="7" key="1">
    <citation type="journal article" date="2017" name="Plant J.">
        <title>The pomegranate (Punica granatum L.) genome and the genomics of punicalagin biosynthesis.</title>
        <authorList>
            <person name="Qin G."/>
            <person name="Xu C."/>
            <person name="Ming R."/>
            <person name="Tang H."/>
            <person name="Guyot R."/>
            <person name="Kramer E.M."/>
            <person name="Hu Y."/>
            <person name="Yi X."/>
            <person name="Qi Y."/>
            <person name="Xu X."/>
            <person name="Gao Z."/>
            <person name="Pan H."/>
            <person name="Jian J."/>
            <person name="Tian Y."/>
            <person name="Yue Z."/>
            <person name="Xu Y."/>
        </authorList>
    </citation>
    <scope>NUCLEOTIDE SEQUENCE [LARGE SCALE GENOMIC DNA]</scope>
    <source>
        <strain evidence="7">cv. Dabenzi</strain>
    </source>
</reference>
<dbReference type="PROSITE" id="PS50102">
    <property type="entry name" value="RRM"/>
    <property type="match status" value="2"/>
</dbReference>
<gene>
    <name evidence="6" type="ORF">CDL15_Pgr029052</name>
</gene>
<dbReference type="CDD" id="cd12325">
    <property type="entry name" value="RRM1_hnRNPA_hnRNPD_like"/>
    <property type="match status" value="1"/>
</dbReference>
<evidence type="ECO:0000313" key="6">
    <source>
        <dbReference type="EMBL" id="OWM85629.1"/>
    </source>
</evidence>
<protein>
    <recommendedName>
        <fullName evidence="5">RRM domain-containing protein</fullName>
    </recommendedName>
</protein>
<dbReference type="Proteomes" id="UP000197138">
    <property type="component" value="Unassembled WGS sequence"/>
</dbReference>
<dbReference type="FunFam" id="3.30.70.330:FF:000051">
    <property type="entry name" value="Heterogeneous nuclear ribonucleoprotein 1"/>
    <property type="match status" value="1"/>
</dbReference>
<dbReference type="EMBL" id="MTKT01001158">
    <property type="protein sequence ID" value="OWM85629.1"/>
    <property type="molecule type" value="Genomic_DNA"/>
</dbReference>